<gene>
    <name evidence="6" type="ORF">JQX08_06065</name>
</gene>
<organism evidence="6 7">
    <name type="scientific">Zestomonas insulae</name>
    <dbReference type="NCBI Taxonomy" id="2809017"/>
    <lineage>
        <taxon>Bacteria</taxon>
        <taxon>Pseudomonadati</taxon>
        <taxon>Pseudomonadota</taxon>
        <taxon>Gammaproteobacteria</taxon>
        <taxon>Pseudomonadales</taxon>
        <taxon>Pseudomonadaceae</taxon>
        <taxon>Zestomonas</taxon>
    </lineage>
</organism>
<keyword evidence="7" id="KW-1185">Reference proteome</keyword>
<dbReference type="InterPro" id="IPR020449">
    <property type="entry name" value="Tscrpt_reg_AraC-type_HTH"/>
</dbReference>
<evidence type="ECO:0000256" key="2">
    <source>
        <dbReference type="ARBA" id="ARBA00023125"/>
    </source>
</evidence>
<dbReference type="SMART" id="SM00342">
    <property type="entry name" value="HTH_ARAC"/>
    <property type="match status" value="1"/>
</dbReference>
<dbReference type="PRINTS" id="PR00032">
    <property type="entry name" value="HTHARAC"/>
</dbReference>
<evidence type="ECO:0000256" key="3">
    <source>
        <dbReference type="ARBA" id="ARBA00023163"/>
    </source>
</evidence>
<dbReference type="SUPFAM" id="SSF46689">
    <property type="entry name" value="Homeodomain-like"/>
    <property type="match status" value="1"/>
</dbReference>
<dbReference type="Pfam" id="PF12625">
    <property type="entry name" value="Arabinose_bd"/>
    <property type="match status" value="1"/>
</dbReference>
<evidence type="ECO:0000259" key="5">
    <source>
        <dbReference type="PROSITE" id="PS01124"/>
    </source>
</evidence>
<dbReference type="Pfam" id="PF12833">
    <property type="entry name" value="HTH_18"/>
    <property type="match status" value="1"/>
</dbReference>
<keyword evidence="2" id="KW-0238">DNA-binding</keyword>
<dbReference type="RefSeq" id="WP_204915392.1">
    <property type="nucleotide sequence ID" value="NZ_JAFEUP010000002.1"/>
</dbReference>
<protein>
    <submittedName>
        <fullName evidence="6">AraC family transcriptional regulator</fullName>
    </submittedName>
</protein>
<keyword evidence="3" id="KW-0804">Transcription</keyword>
<accession>A0ABS2IAX3</accession>
<dbReference type="Gene3D" id="1.10.10.60">
    <property type="entry name" value="Homeodomain-like"/>
    <property type="match status" value="1"/>
</dbReference>
<evidence type="ECO:0000313" key="7">
    <source>
        <dbReference type="Proteomes" id="UP000717995"/>
    </source>
</evidence>
<comment type="caution">
    <text evidence="6">The sequence shown here is derived from an EMBL/GenBank/DDBJ whole genome shotgun (WGS) entry which is preliminary data.</text>
</comment>
<dbReference type="InterPro" id="IPR018060">
    <property type="entry name" value="HTH_AraC"/>
</dbReference>
<feature type="domain" description="HTH araC/xylS-type" evidence="5">
    <location>
        <begin position="236"/>
        <end position="334"/>
    </location>
</feature>
<dbReference type="Proteomes" id="UP000717995">
    <property type="component" value="Unassembled WGS sequence"/>
</dbReference>
<name>A0ABS2IAX3_9GAMM</name>
<reference evidence="6 7" key="1">
    <citation type="submission" date="2021-02" db="EMBL/GenBank/DDBJ databases">
        <authorList>
            <person name="Lee D.-H."/>
        </authorList>
    </citation>
    <scope>NUCLEOTIDE SEQUENCE [LARGE SCALE GENOMIC DNA]</scope>
    <source>
        <strain evidence="6 7">UL073</strain>
    </source>
</reference>
<evidence type="ECO:0000313" key="6">
    <source>
        <dbReference type="EMBL" id="MBM7060266.1"/>
    </source>
</evidence>
<sequence>MNPVTDFVRASALHGLAEFAASNNLSAQELIKSVGLPEDVLEHPDSFIPYRKFAALLALATQSSATPLFALRFGLHQGVSSLGPLLYLIRNAGTVGAAINELTQYFHLHVSVAQLRLEVEGEHALFHYDPTEVKDVVSHRLVVELVVGGAMQLMRTLLGNRWQPRALLLQSAPLCETQAYARLIGLTPQFNAACNAWLFDAKLLETPLSSGDQELHRLIQQHLDALDQISMQELPAYVRQLLRNLLPSGRATMEQIADYMDLHPRTLQRYLAEEGTSFQVLLNETRQAMAQRYLGDSTLSLTQLAAMLGYSELSAFSRAFQRWFGCSPREWRAQQHPASKSRQRLRSRLQRPRTPQA</sequence>
<proteinExistence type="predicted"/>
<keyword evidence="1" id="KW-0805">Transcription regulation</keyword>
<dbReference type="InterPro" id="IPR032687">
    <property type="entry name" value="AraC-type_N"/>
</dbReference>
<feature type="compositionally biased region" description="Basic residues" evidence="4">
    <location>
        <begin position="339"/>
        <end position="351"/>
    </location>
</feature>
<evidence type="ECO:0000256" key="1">
    <source>
        <dbReference type="ARBA" id="ARBA00023015"/>
    </source>
</evidence>
<feature type="region of interest" description="Disordered" evidence="4">
    <location>
        <begin position="334"/>
        <end position="357"/>
    </location>
</feature>
<dbReference type="PROSITE" id="PS01124">
    <property type="entry name" value="HTH_ARAC_FAMILY_2"/>
    <property type="match status" value="1"/>
</dbReference>
<evidence type="ECO:0000256" key="4">
    <source>
        <dbReference type="SAM" id="MobiDB-lite"/>
    </source>
</evidence>
<dbReference type="PANTHER" id="PTHR47894">
    <property type="entry name" value="HTH-TYPE TRANSCRIPTIONAL REGULATOR GADX"/>
    <property type="match status" value="1"/>
</dbReference>
<dbReference type="InterPro" id="IPR009057">
    <property type="entry name" value="Homeodomain-like_sf"/>
</dbReference>
<dbReference type="PANTHER" id="PTHR47894:SF4">
    <property type="entry name" value="HTH-TYPE TRANSCRIPTIONAL REGULATOR GADX"/>
    <property type="match status" value="1"/>
</dbReference>
<dbReference type="EMBL" id="JAFEUP010000002">
    <property type="protein sequence ID" value="MBM7060266.1"/>
    <property type="molecule type" value="Genomic_DNA"/>
</dbReference>